<keyword evidence="2 6" id="KW-0819">tRNA processing</keyword>
<evidence type="ECO:0000256" key="6">
    <source>
        <dbReference type="HAMAP-Rule" id="MF_01222"/>
    </source>
</evidence>
<feature type="binding site" evidence="6">
    <location>
        <position position="190"/>
    </location>
    <ligand>
        <name>Ca(2+)</name>
        <dbReference type="ChEBI" id="CHEBI:29108"/>
    </ligand>
</feature>
<dbReference type="InterPro" id="IPR002804">
    <property type="entry name" value="Archease"/>
</dbReference>
<dbReference type="PANTHER" id="PTHR12682:SF11">
    <property type="entry name" value="PROTEIN ARCHEASE"/>
    <property type="match status" value="1"/>
</dbReference>
<comment type="function">
    <text evidence="5 6">Activates the tRNA-splicing ligase complex by facilitating the enzymatic turnover of catalytic subunit RtcB. Acts by promoting the guanylylation of RtcB, a key intermediate step in tRNA ligation. Can also alter the NTP specificity of RtcB such that ATP, dGTP or ITP is used efficiently.</text>
</comment>
<evidence type="ECO:0000256" key="7">
    <source>
        <dbReference type="SAM" id="MobiDB-lite"/>
    </source>
</evidence>
<keyword evidence="3 6" id="KW-0479">Metal-binding</keyword>
<feature type="domain" description="Archease" evidence="8">
    <location>
        <begin position="49"/>
        <end position="191"/>
    </location>
</feature>
<name>A0ABN6ZR73_9CREN</name>
<evidence type="ECO:0000259" key="8">
    <source>
        <dbReference type="Pfam" id="PF01951"/>
    </source>
</evidence>
<evidence type="ECO:0000256" key="4">
    <source>
        <dbReference type="ARBA" id="ARBA00022837"/>
    </source>
</evidence>
<dbReference type="Proteomes" id="UP001341135">
    <property type="component" value="Chromosome"/>
</dbReference>
<dbReference type="HAMAP" id="MF_01222">
    <property type="entry name" value="Archease_arch"/>
    <property type="match status" value="1"/>
</dbReference>
<evidence type="ECO:0000256" key="2">
    <source>
        <dbReference type="ARBA" id="ARBA00022694"/>
    </source>
</evidence>
<evidence type="ECO:0000256" key="3">
    <source>
        <dbReference type="ARBA" id="ARBA00022723"/>
    </source>
</evidence>
<comment type="similarity">
    <text evidence="1 6">Belongs to the archease family.</text>
</comment>
<proteinExistence type="inferred from homology"/>
<dbReference type="InterPro" id="IPR022952">
    <property type="entry name" value="Archease_arc"/>
</dbReference>
<evidence type="ECO:0000313" key="10">
    <source>
        <dbReference type="Proteomes" id="UP001341135"/>
    </source>
</evidence>
<dbReference type="SUPFAM" id="SSF69819">
    <property type="entry name" value="MTH1598-like"/>
    <property type="match status" value="1"/>
</dbReference>
<reference evidence="9 10" key="1">
    <citation type="submission" date="2023-09" db="EMBL/GenBank/DDBJ databases">
        <title>Pyrofollis japonicus gen. nov. sp. nov., a novel member of the family Pyrodictiaceae isolated from the Iheya North hydrothermal field.</title>
        <authorList>
            <person name="Miyazaki U."/>
            <person name="Sanari M."/>
            <person name="Tame A."/>
            <person name="Kitajima M."/>
            <person name="Okamoto A."/>
            <person name="Sawayama S."/>
            <person name="Miyazaki J."/>
            <person name="Takai K."/>
            <person name="Nakagawa S."/>
        </authorList>
    </citation>
    <scope>NUCLEOTIDE SEQUENCE [LARGE SCALE GENOMIC DNA]</scope>
    <source>
        <strain evidence="9 10">AV2</strain>
    </source>
</reference>
<evidence type="ECO:0000313" key="9">
    <source>
        <dbReference type="EMBL" id="BES82689.1"/>
    </source>
</evidence>
<accession>A0ABN6ZR73</accession>
<evidence type="ECO:0000256" key="1">
    <source>
        <dbReference type="ARBA" id="ARBA00007963"/>
    </source>
</evidence>
<dbReference type="Gene3D" id="3.55.10.10">
    <property type="entry name" value="Archease domain"/>
    <property type="match status" value="1"/>
</dbReference>
<feature type="binding site" evidence="6">
    <location>
        <position position="57"/>
    </location>
    <ligand>
        <name>Ca(2+)</name>
        <dbReference type="ChEBI" id="CHEBI:29108"/>
    </ligand>
</feature>
<dbReference type="PANTHER" id="PTHR12682">
    <property type="entry name" value="ARCHEASE"/>
    <property type="match status" value="1"/>
</dbReference>
<dbReference type="NCBIfam" id="NF001617">
    <property type="entry name" value="PRK00407.1"/>
    <property type="match status" value="1"/>
</dbReference>
<feature type="region of interest" description="Disordered" evidence="7">
    <location>
        <begin position="1"/>
        <end position="27"/>
    </location>
</feature>
<gene>
    <name evidence="9" type="ORF">PABY_22560</name>
</gene>
<dbReference type="Pfam" id="PF01951">
    <property type="entry name" value="Archease"/>
    <property type="match status" value="1"/>
</dbReference>
<dbReference type="InterPro" id="IPR036820">
    <property type="entry name" value="Archease_dom_sf"/>
</dbReference>
<keyword evidence="10" id="KW-1185">Reference proteome</keyword>
<dbReference type="EMBL" id="AP028907">
    <property type="protein sequence ID" value="BES82689.1"/>
    <property type="molecule type" value="Genomic_DNA"/>
</dbReference>
<evidence type="ECO:0000256" key="5">
    <source>
        <dbReference type="ARBA" id="ARBA00024970"/>
    </source>
</evidence>
<organism evidence="9 10">
    <name type="scientific">Pyrodictium abyssi</name>
    <dbReference type="NCBI Taxonomy" id="54256"/>
    <lineage>
        <taxon>Archaea</taxon>
        <taxon>Thermoproteota</taxon>
        <taxon>Thermoprotei</taxon>
        <taxon>Desulfurococcales</taxon>
        <taxon>Pyrodictiaceae</taxon>
        <taxon>Pyrodictium</taxon>
    </lineage>
</organism>
<protein>
    <recommendedName>
        <fullName evidence="6">Protein archease</fullName>
    </recommendedName>
</protein>
<keyword evidence="4 6" id="KW-0106">Calcium</keyword>
<feature type="binding site" evidence="6">
    <location>
        <position position="191"/>
    </location>
    <ligand>
        <name>Ca(2+)</name>
        <dbReference type="ChEBI" id="CHEBI:29108"/>
    </ligand>
</feature>
<sequence>MSVAGIRTPISQQVLRDSPGAERMSGEGPFEDIEKGLHEVLARLECPGYAHAPHTADVLIVARGRSLEEAFEQAARGVYEVITDTGKVEPREERVIETSGVDLYQLLYRWIEDLLFYTDSEGLVFSKFKVERIERVGEGEEAEYRLKGKAWGEPFNEEKHPHRTIVKAMTYAMMEIVKENGCWRVQFVVDI</sequence>
<dbReference type="InterPro" id="IPR023572">
    <property type="entry name" value="Archease_dom"/>
</dbReference>